<dbReference type="Pfam" id="PF14223">
    <property type="entry name" value="Retrotran_gag_2"/>
    <property type="match status" value="1"/>
</dbReference>
<reference evidence="1" key="1">
    <citation type="journal article" date="2014" name="Nat. Genet.">
        <title>Genome and transcriptome of the porcine whipworm Trichuris suis.</title>
        <authorList>
            <person name="Jex A.R."/>
            <person name="Nejsum P."/>
            <person name="Schwarz E.M."/>
            <person name="Hu L."/>
            <person name="Young N.D."/>
            <person name="Hall R.S."/>
            <person name="Korhonen P.K."/>
            <person name="Liao S."/>
            <person name="Thamsborg S."/>
            <person name="Xia J."/>
            <person name="Xu P."/>
            <person name="Wang S."/>
            <person name="Scheerlinck J.P."/>
            <person name="Hofmann A."/>
            <person name="Sternberg P.W."/>
            <person name="Wang J."/>
            <person name="Gasser R.B."/>
        </authorList>
    </citation>
    <scope>NUCLEOTIDE SEQUENCE [LARGE SCALE GENOMIC DNA]</scope>
    <source>
        <strain evidence="1">DCEP-RM93F</strain>
    </source>
</reference>
<gene>
    <name evidence="1" type="ORF">M514_20999</name>
</gene>
<name>A0A085NBK9_9BILA</name>
<protein>
    <submittedName>
        <fullName evidence="1">Uncharacterized protein</fullName>
    </submittedName>
</protein>
<sequence>MDWTLRNKKLWKYVDCSAVRSEPTSANIARVQRFDKESEIAQATNVLAIDPLQQHQHVRDCESARDVSLKLEAAFEMKSRPRMMQLMRALINNKCAESVPMDDYATRRRRLAAQLKEAGLELKDDQLTTILIAIFGQAMIRSPQQSRTGMSPCGGHGALFALGFCKSRENVILVFQSLKSALVREGFRTGDNVVNPSICSVEWRRHNLITTHVLTILSACLLKADSTSTVSGSENECNSPLVFNCCSSLRSCPRNDSNMPVICAAIAFVAANAISCAADGLACRETARCSLSGGALPQPRNRKRVPKRRPERSVVAFSSGELLSGMTTNLRSVLPDRKCDPYPAQRTRKLYRICEYNFTINVYVNNIFNSM</sequence>
<dbReference type="AlphaFoldDB" id="A0A085NBK9"/>
<evidence type="ECO:0000313" key="1">
    <source>
        <dbReference type="EMBL" id="KFD66855.1"/>
    </source>
</evidence>
<proteinExistence type="predicted"/>
<organism evidence="1">
    <name type="scientific">Trichuris suis</name>
    <name type="common">pig whipworm</name>
    <dbReference type="NCBI Taxonomy" id="68888"/>
    <lineage>
        <taxon>Eukaryota</taxon>
        <taxon>Metazoa</taxon>
        <taxon>Ecdysozoa</taxon>
        <taxon>Nematoda</taxon>
        <taxon>Enoplea</taxon>
        <taxon>Dorylaimia</taxon>
        <taxon>Trichinellida</taxon>
        <taxon>Trichuridae</taxon>
        <taxon>Trichuris</taxon>
    </lineage>
</organism>
<dbReference type="EMBL" id="KL367520">
    <property type="protein sequence ID" value="KFD66855.1"/>
    <property type="molecule type" value="Genomic_DNA"/>
</dbReference>
<dbReference type="Proteomes" id="UP000030758">
    <property type="component" value="Unassembled WGS sequence"/>
</dbReference>
<accession>A0A085NBK9</accession>